<gene>
    <name evidence="3" type="ORF">CR105_11455</name>
</gene>
<proteinExistence type="inferred from homology"/>
<evidence type="ECO:0000256" key="1">
    <source>
        <dbReference type="ARBA" id="ARBA00008791"/>
    </source>
</evidence>
<organism evidence="3 4">
    <name type="scientific">Massilia eurypsychrophila</name>
    <dbReference type="NCBI Taxonomy" id="1485217"/>
    <lineage>
        <taxon>Bacteria</taxon>
        <taxon>Pseudomonadati</taxon>
        <taxon>Pseudomonadota</taxon>
        <taxon>Betaproteobacteria</taxon>
        <taxon>Burkholderiales</taxon>
        <taxon>Oxalobacteraceae</taxon>
        <taxon>Telluria group</taxon>
        <taxon>Massilia</taxon>
    </lineage>
</organism>
<evidence type="ECO:0000259" key="2">
    <source>
        <dbReference type="Pfam" id="PF00582"/>
    </source>
</evidence>
<dbReference type="PANTHER" id="PTHR46268:SF6">
    <property type="entry name" value="UNIVERSAL STRESS PROTEIN UP12"/>
    <property type="match status" value="1"/>
</dbReference>
<dbReference type="RefSeq" id="WP_099788577.1">
    <property type="nucleotide sequence ID" value="NZ_JBHLYV010000032.1"/>
</dbReference>
<keyword evidence="4" id="KW-1185">Reference proteome</keyword>
<accession>A0A2G8TGD4</accession>
<sequence>MKKILVPIDESANALRGIQYAAGLARANPAVQLDLLHVLDPTKSRPYSALSSGELTRLAPEEFVRSMSAAREFLDAEGIPYEVHCRMGDPASQIIDHLAESAIAAVVMGTRGHGLMGNLLLGSVASRVVRYAQVPVTLIK</sequence>
<dbReference type="AlphaFoldDB" id="A0A2G8TGD4"/>
<dbReference type="CDD" id="cd00293">
    <property type="entry name" value="USP-like"/>
    <property type="match status" value="1"/>
</dbReference>
<dbReference type="Pfam" id="PF00582">
    <property type="entry name" value="Usp"/>
    <property type="match status" value="1"/>
</dbReference>
<dbReference type="SUPFAM" id="SSF52402">
    <property type="entry name" value="Adenine nucleotide alpha hydrolases-like"/>
    <property type="match status" value="1"/>
</dbReference>
<comment type="caution">
    <text evidence="3">The sequence shown here is derived from an EMBL/GenBank/DDBJ whole genome shotgun (WGS) entry which is preliminary data.</text>
</comment>
<dbReference type="OrthoDB" id="8547832at2"/>
<feature type="domain" description="UspA" evidence="2">
    <location>
        <begin position="1"/>
        <end position="140"/>
    </location>
</feature>
<reference evidence="3 4" key="1">
    <citation type="submission" date="2017-10" db="EMBL/GenBank/DDBJ databases">
        <title>Massilia psychrophilum sp. nov., a novel purple-pigmented bacterium isolated from Tianshan glacier, Xinjiang Municipality, China.</title>
        <authorList>
            <person name="Wang H."/>
        </authorList>
    </citation>
    <scope>NUCLEOTIDE SEQUENCE [LARGE SCALE GENOMIC DNA]</scope>
    <source>
        <strain evidence="3 4">JCM 30074</strain>
    </source>
</reference>
<dbReference type="EMBL" id="PDOC01000005">
    <property type="protein sequence ID" value="PIL45073.1"/>
    <property type="molecule type" value="Genomic_DNA"/>
</dbReference>
<dbReference type="PRINTS" id="PR01438">
    <property type="entry name" value="UNVRSLSTRESS"/>
</dbReference>
<dbReference type="PANTHER" id="PTHR46268">
    <property type="entry name" value="STRESS RESPONSE PROTEIN NHAX"/>
    <property type="match status" value="1"/>
</dbReference>
<name>A0A2G8TGD4_9BURK</name>
<comment type="similarity">
    <text evidence="1">Belongs to the universal stress protein A family.</text>
</comment>
<evidence type="ECO:0000313" key="4">
    <source>
        <dbReference type="Proteomes" id="UP000230390"/>
    </source>
</evidence>
<dbReference type="InterPro" id="IPR006016">
    <property type="entry name" value="UspA"/>
</dbReference>
<evidence type="ECO:0000313" key="3">
    <source>
        <dbReference type="EMBL" id="PIL45073.1"/>
    </source>
</evidence>
<dbReference type="Gene3D" id="3.40.50.620">
    <property type="entry name" value="HUPs"/>
    <property type="match status" value="1"/>
</dbReference>
<dbReference type="InterPro" id="IPR006015">
    <property type="entry name" value="Universal_stress_UspA"/>
</dbReference>
<dbReference type="InterPro" id="IPR014729">
    <property type="entry name" value="Rossmann-like_a/b/a_fold"/>
</dbReference>
<dbReference type="Proteomes" id="UP000230390">
    <property type="component" value="Unassembled WGS sequence"/>
</dbReference>
<protein>
    <recommendedName>
        <fullName evidence="2">UspA domain-containing protein</fullName>
    </recommendedName>
</protein>